<keyword evidence="2 4" id="KW-0472">Membrane</keyword>
<comment type="caution">
    <text evidence="6">The sequence shown here is derived from an EMBL/GenBank/DDBJ whole genome shotgun (WGS) entry which is preliminary data.</text>
</comment>
<protein>
    <submittedName>
        <fullName evidence="6">OmpA family protein</fullName>
    </submittedName>
</protein>
<reference evidence="6" key="1">
    <citation type="submission" date="2021-10" db="EMBL/GenBank/DDBJ databases">
        <title>Roseicella aerolatum sp. nov., isolated from aerosols of e-waste dismantling site.</title>
        <authorList>
            <person name="Qin T."/>
        </authorList>
    </citation>
    <scope>NUCLEOTIDE SEQUENCE</scope>
    <source>
        <strain evidence="6">GB24</strain>
    </source>
</reference>
<dbReference type="PRINTS" id="PR01021">
    <property type="entry name" value="OMPADOMAIN"/>
</dbReference>
<organism evidence="6 7">
    <name type="scientific">Roseicella aerolata</name>
    <dbReference type="NCBI Taxonomy" id="2883479"/>
    <lineage>
        <taxon>Bacteria</taxon>
        <taxon>Pseudomonadati</taxon>
        <taxon>Pseudomonadota</taxon>
        <taxon>Alphaproteobacteria</taxon>
        <taxon>Acetobacterales</taxon>
        <taxon>Roseomonadaceae</taxon>
        <taxon>Roseicella</taxon>
    </lineage>
</organism>
<dbReference type="SUPFAM" id="SSF103088">
    <property type="entry name" value="OmpA-like"/>
    <property type="match status" value="1"/>
</dbReference>
<dbReference type="PANTHER" id="PTHR30329">
    <property type="entry name" value="STATOR ELEMENT OF FLAGELLAR MOTOR COMPLEX"/>
    <property type="match status" value="1"/>
</dbReference>
<evidence type="ECO:0000256" key="3">
    <source>
        <dbReference type="ARBA" id="ARBA00023237"/>
    </source>
</evidence>
<evidence type="ECO:0000256" key="2">
    <source>
        <dbReference type="ARBA" id="ARBA00023136"/>
    </source>
</evidence>
<evidence type="ECO:0000313" key="7">
    <source>
        <dbReference type="Proteomes" id="UP001139311"/>
    </source>
</evidence>
<dbReference type="InterPro" id="IPR006665">
    <property type="entry name" value="OmpA-like"/>
</dbReference>
<dbReference type="InterPro" id="IPR050330">
    <property type="entry name" value="Bact_OuterMem_StrucFunc"/>
</dbReference>
<dbReference type="Pfam" id="PF00691">
    <property type="entry name" value="OmpA"/>
    <property type="match status" value="1"/>
</dbReference>
<comment type="subcellular location">
    <subcellularLocation>
        <location evidence="1">Cell outer membrane</location>
    </subcellularLocation>
</comment>
<dbReference type="EMBL" id="JAJAQI010000012">
    <property type="protein sequence ID" value="MCB4822025.1"/>
    <property type="molecule type" value="Genomic_DNA"/>
</dbReference>
<gene>
    <name evidence="6" type="ORF">LHA35_09805</name>
</gene>
<evidence type="ECO:0000313" key="6">
    <source>
        <dbReference type="EMBL" id="MCB4822025.1"/>
    </source>
</evidence>
<evidence type="ECO:0000256" key="1">
    <source>
        <dbReference type="ARBA" id="ARBA00004442"/>
    </source>
</evidence>
<keyword evidence="3" id="KW-0998">Cell outer membrane</keyword>
<dbReference type="Proteomes" id="UP001139311">
    <property type="component" value="Unassembled WGS sequence"/>
</dbReference>
<accession>A0A9X1LAB2</accession>
<sequence length="127" mass="13518">MPVATLMPAQPAPAERRVLLSLPFRLDSYALAPSAAPLLDNLAAALRDERLRGARVEVNGHSDARGRFAWNLALSFLRASAVVEALAARGAPTAGMRAQGFGPLQPLRPEDPFSPANRRVEVVVTGP</sequence>
<dbReference type="InterPro" id="IPR036737">
    <property type="entry name" value="OmpA-like_sf"/>
</dbReference>
<dbReference type="CDD" id="cd07185">
    <property type="entry name" value="OmpA_C-like"/>
    <property type="match status" value="1"/>
</dbReference>
<dbReference type="Gene3D" id="3.30.1330.60">
    <property type="entry name" value="OmpA-like domain"/>
    <property type="match status" value="1"/>
</dbReference>
<evidence type="ECO:0000259" key="5">
    <source>
        <dbReference type="PROSITE" id="PS51123"/>
    </source>
</evidence>
<dbReference type="RefSeq" id="WP_226607674.1">
    <property type="nucleotide sequence ID" value="NZ_JAJAQI010000012.1"/>
</dbReference>
<keyword evidence="7" id="KW-1185">Reference proteome</keyword>
<proteinExistence type="predicted"/>
<evidence type="ECO:0000256" key="4">
    <source>
        <dbReference type="PROSITE-ProRule" id="PRU00473"/>
    </source>
</evidence>
<dbReference type="GO" id="GO:0009279">
    <property type="term" value="C:cell outer membrane"/>
    <property type="evidence" value="ECO:0007669"/>
    <property type="project" value="UniProtKB-SubCell"/>
</dbReference>
<name>A0A9X1LAB2_9PROT</name>
<dbReference type="PANTHER" id="PTHR30329:SF21">
    <property type="entry name" value="LIPOPROTEIN YIAD-RELATED"/>
    <property type="match status" value="1"/>
</dbReference>
<dbReference type="InterPro" id="IPR006664">
    <property type="entry name" value="OMP_bac"/>
</dbReference>
<feature type="domain" description="OmpA-like" evidence="5">
    <location>
        <begin position="11"/>
        <end position="127"/>
    </location>
</feature>
<dbReference type="AlphaFoldDB" id="A0A9X1LAB2"/>
<dbReference type="PROSITE" id="PS51123">
    <property type="entry name" value="OMPA_2"/>
    <property type="match status" value="1"/>
</dbReference>